<dbReference type="PANTHER" id="PTHR31975:SF1">
    <property type="entry name" value="BUD SITE SELECTION PROTEIN 7-RELATED"/>
    <property type="match status" value="1"/>
</dbReference>
<evidence type="ECO:0000313" key="2">
    <source>
        <dbReference type="EMBL" id="KNC77865.1"/>
    </source>
</evidence>
<dbReference type="GO" id="GO:0006893">
    <property type="term" value="P:Golgi to plasma membrane transport"/>
    <property type="evidence" value="ECO:0007669"/>
    <property type="project" value="UniProtKB-ARBA"/>
</dbReference>
<dbReference type="Pfam" id="PF09295">
    <property type="entry name" value="ChAPs"/>
    <property type="match status" value="1"/>
</dbReference>
<dbReference type="SUPFAM" id="SSF48452">
    <property type="entry name" value="TPR-like"/>
    <property type="match status" value="1"/>
</dbReference>
<dbReference type="EMBL" id="KQ242613">
    <property type="protein sequence ID" value="KNC77865.1"/>
    <property type="molecule type" value="Genomic_DNA"/>
</dbReference>
<feature type="compositionally biased region" description="Basic and acidic residues" evidence="1">
    <location>
        <begin position="432"/>
        <end position="459"/>
    </location>
</feature>
<dbReference type="PANTHER" id="PTHR31975">
    <property type="entry name" value="BUD SITE SELECTION PROTEIN 7-RELATED"/>
    <property type="match status" value="1"/>
</dbReference>
<dbReference type="AlphaFoldDB" id="A0A0L0FM79"/>
<proteinExistence type="predicted"/>
<feature type="compositionally biased region" description="Low complexity" evidence="1">
    <location>
        <begin position="463"/>
        <end position="472"/>
    </location>
</feature>
<name>A0A0L0FM79_9EUKA</name>
<evidence type="ECO:0000256" key="1">
    <source>
        <dbReference type="SAM" id="MobiDB-lite"/>
    </source>
</evidence>
<reference evidence="2 3" key="1">
    <citation type="submission" date="2011-02" db="EMBL/GenBank/DDBJ databases">
        <title>The Genome Sequence of Sphaeroforma arctica JP610.</title>
        <authorList>
            <consortium name="The Broad Institute Genome Sequencing Platform"/>
            <person name="Russ C."/>
            <person name="Cuomo C."/>
            <person name="Young S.K."/>
            <person name="Zeng Q."/>
            <person name="Gargeya S."/>
            <person name="Alvarado L."/>
            <person name="Berlin A."/>
            <person name="Chapman S.B."/>
            <person name="Chen Z."/>
            <person name="Freedman E."/>
            <person name="Gellesch M."/>
            <person name="Goldberg J."/>
            <person name="Griggs A."/>
            <person name="Gujja S."/>
            <person name="Heilman E."/>
            <person name="Heiman D."/>
            <person name="Howarth C."/>
            <person name="Mehta T."/>
            <person name="Neiman D."/>
            <person name="Pearson M."/>
            <person name="Roberts A."/>
            <person name="Saif S."/>
            <person name="Shea T."/>
            <person name="Shenoy N."/>
            <person name="Sisk P."/>
            <person name="Stolte C."/>
            <person name="Sykes S."/>
            <person name="White J."/>
            <person name="Yandava C."/>
            <person name="Burger G."/>
            <person name="Gray M.W."/>
            <person name="Holland P.W.H."/>
            <person name="King N."/>
            <person name="Lang F.B.F."/>
            <person name="Roger A.J."/>
            <person name="Ruiz-Trillo I."/>
            <person name="Haas B."/>
            <person name="Nusbaum C."/>
            <person name="Birren B."/>
        </authorList>
    </citation>
    <scope>NUCLEOTIDE SEQUENCE [LARGE SCALE GENOMIC DNA]</scope>
    <source>
        <strain evidence="2 3">JP610</strain>
    </source>
</reference>
<dbReference type="InterPro" id="IPR011990">
    <property type="entry name" value="TPR-like_helical_dom_sf"/>
</dbReference>
<feature type="region of interest" description="Disordered" evidence="1">
    <location>
        <begin position="432"/>
        <end position="530"/>
    </location>
</feature>
<dbReference type="GO" id="GO:0034044">
    <property type="term" value="C:exomer complex"/>
    <property type="evidence" value="ECO:0007669"/>
    <property type="project" value="TreeGrafter"/>
</dbReference>
<keyword evidence="3" id="KW-1185">Reference proteome</keyword>
<protein>
    <submittedName>
        <fullName evidence="2">Uncharacterized protein</fullName>
    </submittedName>
</protein>
<sequence length="698" mass="77288">MGDVANARAVPEIIENTLTESLEIRTRGLSRVTGLGPPDLCQYTKVQEKTQSLLRSNPVGPSVLGCFHFVYGVDCSSPAAVAAYFNTLVNDLRKAAVNTKASWRIQSGTYCCYNAFAGVDVRVEVTMPGTVNAYVLDNQGRRYGCDERMWQEVQLCSVLRYVEKPSPFDVPIFGLRTFHPFKRPGDERAFLKTATELFWDAHALGTDELTANVTNVNNKLTQGVKKYFLNSLRYHQCMSFFLLLARQDTELVCVLTEIQHFFQQTASALVLVSDHLLTNNTSSACVLKQSQLLLDRGNVADSLTLAKRAVDMAPAQAQVWIHLAKTYVADRQFDLALVALNVAPMSHGLDVCVPDIPDFIPSANVNEVLRDMVDEESEGDQTLASLPASNLRGTFVEAYAVLTSVLNIISWDELLAHRTQVFLMEDEYARNKEEVQSSSKSESDVKAEENEGKDTDKQSEVPATANDTTANDTDGKTDEDDATPTPTSDTEKDSADEPKGKDGVSEAADMADDEVSQPTAASPTPPEANYTGTKRLLERWLDQLFTALYQDLMCSVIWNAQEQHAIKTGSRVEHTIGDLLRYGYLANRLGKKEDAIKAFQQCTSQGFCLRGLLAIVDMYADDGFVEETLATVDAICQFYELNTDYEIPVSVHQAVYKLIRKHGVAMLNQLGGKWVTRSPHVKRIIDNGVSWAVTGHDQ</sequence>
<dbReference type="RefSeq" id="XP_014151767.1">
    <property type="nucleotide sequence ID" value="XM_014296292.1"/>
</dbReference>
<evidence type="ECO:0000313" key="3">
    <source>
        <dbReference type="Proteomes" id="UP000054560"/>
    </source>
</evidence>
<dbReference type="eggNOG" id="ENOG502QSKI">
    <property type="taxonomic scope" value="Eukaryota"/>
</dbReference>
<dbReference type="Gene3D" id="1.25.40.10">
    <property type="entry name" value="Tetratricopeptide repeat domain"/>
    <property type="match status" value="2"/>
</dbReference>
<dbReference type="GeneID" id="25910190"/>
<feature type="compositionally biased region" description="Basic and acidic residues" evidence="1">
    <location>
        <begin position="489"/>
        <end position="504"/>
    </location>
</feature>
<dbReference type="Proteomes" id="UP000054560">
    <property type="component" value="Unassembled WGS sequence"/>
</dbReference>
<organism evidence="2 3">
    <name type="scientific">Sphaeroforma arctica JP610</name>
    <dbReference type="NCBI Taxonomy" id="667725"/>
    <lineage>
        <taxon>Eukaryota</taxon>
        <taxon>Ichthyosporea</taxon>
        <taxon>Ichthyophonida</taxon>
        <taxon>Sphaeroforma</taxon>
    </lineage>
</organism>
<gene>
    <name evidence="2" type="ORF">SARC_09686</name>
</gene>
<accession>A0A0L0FM79</accession>
<dbReference type="InterPro" id="IPR015374">
    <property type="entry name" value="ChAPs"/>
</dbReference>
<dbReference type="STRING" id="667725.A0A0L0FM79"/>
<dbReference type="OrthoDB" id="434695at2759"/>